<evidence type="ECO:0000313" key="10">
    <source>
        <dbReference type="EMBL" id="MBC3832518.1"/>
    </source>
</evidence>
<evidence type="ECO:0000256" key="7">
    <source>
        <dbReference type="ARBA" id="ARBA00023295"/>
    </source>
</evidence>
<dbReference type="InterPro" id="IPR033132">
    <property type="entry name" value="GH_1_N_CS"/>
</dbReference>
<dbReference type="PRINTS" id="PR00131">
    <property type="entry name" value="GLHYDRLASE1"/>
</dbReference>
<dbReference type="InterPro" id="IPR017853">
    <property type="entry name" value="GH"/>
</dbReference>
<dbReference type="Gene3D" id="3.20.20.80">
    <property type="entry name" value="Glycosidases"/>
    <property type="match status" value="1"/>
</dbReference>
<proteinExistence type="inferred from homology"/>
<comment type="caution">
    <text evidence="10">The sequence shown here is derived from an EMBL/GenBank/DDBJ whole genome shotgun (WGS) entry which is preliminary data.</text>
</comment>
<evidence type="ECO:0000256" key="5">
    <source>
        <dbReference type="ARBA" id="ARBA00023001"/>
    </source>
</evidence>
<evidence type="ECO:0000256" key="2">
    <source>
        <dbReference type="ARBA" id="ARBA00010838"/>
    </source>
</evidence>
<sequence>MSSIIQSAITDTTVTSSHHLPTVARSDFPSNFVWGCSTSSFQIEGGADLDGRVPSIWDSFCQQAGKIRDGSNALVACDHYHRWPEDLDIAKQLGMNAYRFSIAWPRIITEIGGAPNQRGLDFYSRLVDGMLERGLQPWATLYHWDLPQYLQDIGGWENRATIDAYLAYADAVTRRLGDRVKNWITHNEPWCTAMHGNWDGMHAPGQKNFKAALQVAHHVMVSHGLAVPMIRANVTDAHVGIALSLHPLRAASQSEEDQEAMQRHDGLRNRWFLDPLFGRGYPLDIQAHCAEFLPEIRLGDLDAIATPVDFLGVNYYFPETIAAAAENPPLHTRLRELAGRERTGFGWEVAPDGMRELLYRITQDYPAVPIYLTENGSSYDDQLEADGSVNDSQRRDYFIRHLDALKRARQQGVDVRGYFAWSLIDNFEWAEGYLRRFGMVYVDFATQARTLKQSGQWFCDFLNRSNK</sequence>
<name>A0ABR6XT29_9BURK</name>
<accession>A0ABR6XT29</accession>
<dbReference type="NCBIfam" id="TIGR03356">
    <property type="entry name" value="BGL"/>
    <property type="match status" value="1"/>
</dbReference>
<evidence type="ECO:0000256" key="1">
    <source>
        <dbReference type="ARBA" id="ARBA00000448"/>
    </source>
</evidence>
<dbReference type="InterPro" id="IPR017736">
    <property type="entry name" value="Glyco_hydro_1_beta-glucosidase"/>
</dbReference>
<dbReference type="Proteomes" id="UP000643610">
    <property type="component" value="Unassembled WGS sequence"/>
</dbReference>
<evidence type="ECO:0000313" key="11">
    <source>
        <dbReference type="Proteomes" id="UP000643610"/>
    </source>
</evidence>
<keyword evidence="5" id="KW-0136">Cellulose degradation</keyword>
<protein>
    <recommendedName>
        <fullName evidence="3 9">Beta-glucosidase</fullName>
        <ecNumber evidence="3 9">3.2.1.21</ecNumber>
    </recommendedName>
</protein>
<keyword evidence="8" id="KW-0624">Polysaccharide degradation</keyword>
<dbReference type="RefSeq" id="WP_186891562.1">
    <property type="nucleotide sequence ID" value="NZ_JACOFU010000005.1"/>
</dbReference>
<evidence type="ECO:0000256" key="8">
    <source>
        <dbReference type="ARBA" id="ARBA00023326"/>
    </source>
</evidence>
<evidence type="ECO:0000256" key="9">
    <source>
        <dbReference type="RuleBase" id="RU361175"/>
    </source>
</evidence>
<dbReference type="SUPFAM" id="SSF51445">
    <property type="entry name" value="(Trans)glycosidases"/>
    <property type="match status" value="1"/>
</dbReference>
<comment type="similarity">
    <text evidence="2 9">Belongs to the glycosyl hydrolase 1 family.</text>
</comment>
<gene>
    <name evidence="10" type="ORF">H8K33_13505</name>
</gene>
<dbReference type="PROSITE" id="PS00653">
    <property type="entry name" value="GLYCOSYL_HYDROL_F1_2"/>
    <property type="match status" value="1"/>
</dbReference>
<dbReference type="GO" id="GO:0004565">
    <property type="term" value="F:beta-galactosidase activity"/>
    <property type="evidence" value="ECO:0007669"/>
    <property type="project" value="UniProtKB-EC"/>
</dbReference>
<dbReference type="InterPro" id="IPR001360">
    <property type="entry name" value="Glyco_hydro_1"/>
</dbReference>
<keyword evidence="7 9" id="KW-0326">Glycosidase</keyword>
<dbReference type="EC" id="3.2.1.21" evidence="3 9"/>
<dbReference type="Pfam" id="PF00232">
    <property type="entry name" value="Glyco_hydro_1"/>
    <property type="match status" value="1"/>
</dbReference>
<keyword evidence="6" id="KW-0119">Carbohydrate metabolism</keyword>
<dbReference type="PANTHER" id="PTHR10353:SF36">
    <property type="entry name" value="LP05116P"/>
    <property type="match status" value="1"/>
</dbReference>
<dbReference type="EMBL" id="JACOFU010000005">
    <property type="protein sequence ID" value="MBC3832518.1"/>
    <property type="molecule type" value="Genomic_DNA"/>
</dbReference>
<keyword evidence="11" id="KW-1185">Reference proteome</keyword>
<organism evidence="10 11">
    <name type="scientific">Undibacterium amnicola</name>
    <dbReference type="NCBI Taxonomy" id="1834038"/>
    <lineage>
        <taxon>Bacteria</taxon>
        <taxon>Pseudomonadati</taxon>
        <taxon>Pseudomonadota</taxon>
        <taxon>Betaproteobacteria</taxon>
        <taxon>Burkholderiales</taxon>
        <taxon>Oxalobacteraceae</taxon>
        <taxon>Undibacterium</taxon>
    </lineage>
</organism>
<evidence type="ECO:0000256" key="4">
    <source>
        <dbReference type="ARBA" id="ARBA00022801"/>
    </source>
</evidence>
<reference evidence="10 11" key="1">
    <citation type="submission" date="2020-08" db="EMBL/GenBank/DDBJ databases">
        <title>Novel species isolated from subtropical streams in China.</title>
        <authorList>
            <person name="Lu H."/>
        </authorList>
    </citation>
    <scope>NUCLEOTIDE SEQUENCE [LARGE SCALE GENOMIC DNA]</scope>
    <source>
        <strain evidence="10 11">KCTC 52442</strain>
    </source>
</reference>
<evidence type="ECO:0000256" key="6">
    <source>
        <dbReference type="ARBA" id="ARBA00023277"/>
    </source>
</evidence>
<keyword evidence="4 9" id="KW-0378">Hydrolase</keyword>
<comment type="catalytic activity">
    <reaction evidence="1 9">
        <text>Hydrolysis of terminal, non-reducing beta-D-glucosyl residues with release of beta-D-glucose.</text>
        <dbReference type="EC" id="3.2.1.21"/>
    </reaction>
</comment>
<evidence type="ECO:0000256" key="3">
    <source>
        <dbReference type="ARBA" id="ARBA00012744"/>
    </source>
</evidence>
<dbReference type="PANTHER" id="PTHR10353">
    <property type="entry name" value="GLYCOSYL HYDROLASE"/>
    <property type="match status" value="1"/>
</dbReference>